<feature type="transmembrane region" description="Helical" evidence="1">
    <location>
        <begin position="106"/>
        <end position="125"/>
    </location>
</feature>
<dbReference type="Proteomes" id="UP000237104">
    <property type="component" value="Unassembled WGS sequence"/>
</dbReference>
<keyword evidence="1" id="KW-0812">Transmembrane</keyword>
<keyword evidence="1" id="KW-0472">Membrane</keyword>
<proteinExistence type="predicted"/>
<keyword evidence="1" id="KW-1133">Transmembrane helix</keyword>
<protein>
    <submittedName>
        <fullName evidence="2">Uncharacterized protein</fullName>
    </submittedName>
</protein>
<accession>A0A2S3Z5Y0</accession>
<feature type="transmembrane region" description="Helical" evidence="1">
    <location>
        <begin position="67"/>
        <end position="94"/>
    </location>
</feature>
<organism evidence="2 3">
    <name type="scientific">Cryobacterium zongtaii</name>
    <dbReference type="NCBI Taxonomy" id="1259217"/>
    <lineage>
        <taxon>Bacteria</taxon>
        <taxon>Bacillati</taxon>
        <taxon>Actinomycetota</taxon>
        <taxon>Actinomycetes</taxon>
        <taxon>Micrococcales</taxon>
        <taxon>Microbacteriaceae</taxon>
        <taxon>Cryobacterium</taxon>
    </lineage>
</organism>
<sequence length="153" mass="17474">MFVALVAAIGWVTSEVVRRSDPRRLEQLAAVIDHVSTGSAQHTELQKEVDRLALRIAVRRRRPNCSLLWFFGLVSGLGTIYVLIRMVLGLILGILNPGYAAPDLAWQFWAGYVVTLVTIFTRMTVRSSWFDSEYQRISCEPKPTFSWRWLFTA</sequence>
<reference evidence="2 3" key="1">
    <citation type="submission" date="2018-01" db="EMBL/GenBank/DDBJ databases">
        <title>Cryobacterium sp. nov., from glaciers in China.</title>
        <authorList>
            <person name="Liu Q."/>
            <person name="Xin Y.-H."/>
        </authorList>
    </citation>
    <scope>NUCLEOTIDE SEQUENCE [LARGE SCALE GENOMIC DNA]</scope>
    <source>
        <strain evidence="2 3">TMB1-8</strain>
    </source>
</reference>
<comment type="caution">
    <text evidence="2">The sequence shown here is derived from an EMBL/GenBank/DDBJ whole genome shotgun (WGS) entry which is preliminary data.</text>
</comment>
<gene>
    <name evidence="2" type="ORF">C3B59_17140</name>
</gene>
<evidence type="ECO:0000313" key="2">
    <source>
        <dbReference type="EMBL" id="POH59621.1"/>
    </source>
</evidence>
<dbReference type="AlphaFoldDB" id="A0A2S3Z5Y0"/>
<dbReference type="EMBL" id="PPXF01000065">
    <property type="protein sequence ID" value="POH59621.1"/>
    <property type="molecule type" value="Genomic_DNA"/>
</dbReference>
<name>A0A2S3Z5Y0_9MICO</name>
<evidence type="ECO:0000256" key="1">
    <source>
        <dbReference type="SAM" id="Phobius"/>
    </source>
</evidence>
<evidence type="ECO:0000313" key="3">
    <source>
        <dbReference type="Proteomes" id="UP000237104"/>
    </source>
</evidence>